<keyword evidence="1" id="KW-0812">Transmembrane</keyword>
<accession>A0A921YKS6</accession>
<feature type="chain" id="PRO_5037611295" evidence="2">
    <location>
        <begin position="21"/>
        <end position="284"/>
    </location>
</feature>
<proteinExistence type="predicted"/>
<organism evidence="3 4">
    <name type="scientific">Manduca sexta</name>
    <name type="common">Tobacco hawkmoth</name>
    <name type="synonym">Tobacco hornworm</name>
    <dbReference type="NCBI Taxonomy" id="7130"/>
    <lineage>
        <taxon>Eukaryota</taxon>
        <taxon>Metazoa</taxon>
        <taxon>Ecdysozoa</taxon>
        <taxon>Arthropoda</taxon>
        <taxon>Hexapoda</taxon>
        <taxon>Insecta</taxon>
        <taxon>Pterygota</taxon>
        <taxon>Neoptera</taxon>
        <taxon>Endopterygota</taxon>
        <taxon>Lepidoptera</taxon>
        <taxon>Glossata</taxon>
        <taxon>Ditrysia</taxon>
        <taxon>Bombycoidea</taxon>
        <taxon>Sphingidae</taxon>
        <taxon>Sphinginae</taxon>
        <taxon>Sphingini</taxon>
        <taxon>Manduca</taxon>
    </lineage>
</organism>
<sequence length="284" mass="32335">MSIRHRCLVILLILASKVYGITNSNFNANIREYSVAGHDVSNATSIKTLQKDLERYASFAPANSPVNYKEVPDSVLSSTSHSRGLVHHEHPGYVISDYEDIPHYGHGYEYHVQEPHDYKYYDHYNGHHYSGHHDHGHGHHIDHGHGHHKHYDHALAAKTLLWPIAGIALLGAAAALVSNPVLLQLGVVSGRRRRDVDQVSGTEYIPNLKNIPDISAIREKLKQDDHENQFKKRMAKWNAFKEIKHRAITPFIQKSIARKDIPKVYNTEDSDDRFIPIPIKIKNN</sequence>
<keyword evidence="1" id="KW-0472">Membrane</keyword>
<keyword evidence="1" id="KW-1133">Transmembrane helix</keyword>
<gene>
    <name evidence="3" type="ORF">O3G_MSEX001632</name>
</gene>
<protein>
    <submittedName>
        <fullName evidence="3">Uncharacterized protein</fullName>
    </submittedName>
</protein>
<feature type="signal peptide" evidence="2">
    <location>
        <begin position="1"/>
        <end position="20"/>
    </location>
</feature>
<reference evidence="3" key="2">
    <citation type="submission" date="2020-12" db="EMBL/GenBank/DDBJ databases">
        <authorList>
            <person name="Kanost M."/>
        </authorList>
    </citation>
    <scope>NUCLEOTIDE SEQUENCE</scope>
</reference>
<comment type="caution">
    <text evidence="3">The sequence shown here is derived from an EMBL/GenBank/DDBJ whole genome shotgun (WGS) entry which is preliminary data.</text>
</comment>
<evidence type="ECO:0000313" key="3">
    <source>
        <dbReference type="EMBL" id="KAG6440965.1"/>
    </source>
</evidence>
<dbReference type="EMBL" id="JH668283">
    <property type="protein sequence ID" value="KAG6440965.1"/>
    <property type="molecule type" value="Genomic_DNA"/>
</dbReference>
<dbReference type="Proteomes" id="UP000791440">
    <property type="component" value="Unassembled WGS sequence"/>
</dbReference>
<keyword evidence="2" id="KW-0732">Signal</keyword>
<reference evidence="3" key="1">
    <citation type="journal article" date="2016" name="Insect Biochem. Mol. Biol.">
        <title>Multifaceted biological insights from a draft genome sequence of the tobacco hornworm moth, Manduca sexta.</title>
        <authorList>
            <person name="Kanost M.R."/>
            <person name="Arrese E.L."/>
            <person name="Cao X."/>
            <person name="Chen Y.R."/>
            <person name="Chellapilla S."/>
            <person name="Goldsmith M.R."/>
            <person name="Grosse-Wilde E."/>
            <person name="Heckel D.G."/>
            <person name="Herndon N."/>
            <person name="Jiang H."/>
            <person name="Papanicolaou A."/>
            <person name="Qu J."/>
            <person name="Soulages J.L."/>
            <person name="Vogel H."/>
            <person name="Walters J."/>
            <person name="Waterhouse R.M."/>
            <person name="Ahn S.J."/>
            <person name="Almeida F.C."/>
            <person name="An C."/>
            <person name="Aqrawi P."/>
            <person name="Bretschneider A."/>
            <person name="Bryant W.B."/>
            <person name="Bucks S."/>
            <person name="Chao H."/>
            <person name="Chevignon G."/>
            <person name="Christen J.M."/>
            <person name="Clarke D.F."/>
            <person name="Dittmer N.T."/>
            <person name="Ferguson L.C.F."/>
            <person name="Garavelou S."/>
            <person name="Gordon K.H.J."/>
            <person name="Gunaratna R.T."/>
            <person name="Han Y."/>
            <person name="Hauser F."/>
            <person name="He Y."/>
            <person name="Heidel-Fischer H."/>
            <person name="Hirsh A."/>
            <person name="Hu Y."/>
            <person name="Jiang H."/>
            <person name="Kalra D."/>
            <person name="Klinner C."/>
            <person name="Konig C."/>
            <person name="Kovar C."/>
            <person name="Kroll A.R."/>
            <person name="Kuwar S.S."/>
            <person name="Lee S.L."/>
            <person name="Lehman R."/>
            <person name="Li K."/>
            <person name="Li Z."/>
            <person name="Liang H."/>
            <person name="Lovelace S."/>
            <person name="Lu Z."/>
            <person name="Mansfield J.H."/>
            <person name="McCulloch K.J."/>
            <person name="Mathew T."/>
            <person name="Morton B."/>
            <person name="Muzny D.M."/>
            <person name="Neunemann D."/>
            <person name="Ongeri F."/>
            <person name="Pauchet Y."/>
            <person name="Pu L.L."/>
            <person name="Pyrousis I."/>
            <person name="Rao X.J."/>
            <person name="Redding A."/>
            <person name="Roesel C."/>
            <person name="Sanchez-Gracia A."/>
            <person name="Schaack S."/>
            <person name="Shukla A."/>
            <person name="Tetreau G."/>
            <person name="Wang Y."/>
            <person name="Xiong G.H."/>
            <person name="Traut W."/>
            <person name="Walsh T.K."/>
            <person name="Worley K.C."/>
            <person name="Wu D."/>
            <person name="Wu W."/>
            <person name="Wu Y.Q."/>
            <person name="Zhang X."/>
            <person name="Zou Z."/>
            <person name="Zucker H."/>
            <person name="Briscoe A.D."/>
            <person name="Burmester T."/>
            <person name="Clem R.J."/>
            <person name="Feyereisen R."/>
            <person name="Grimmelikhuijzen C.J.P."/>
            <person name="Hamodrakas S.J."/>
            <person name="Hansson B.S."/>
            <person name="Huguet E."/>
            <person name="Jermiin L.S."/>
            <person name="Lan Q."/>
            <person name="Lehman H.K."/>
            <person name="Lorenzen M."/>
            <person name="Merzendorfer H."/>
            <person name="Michalopoulos I."/>
            <person name="Morton D.B."/>
            <person name="Muthukrishnan S."/>
            <person name="Oakeshott J.G."/>
            <person name="Palmer W."/>
            <person name="Park Y."/>
            <person name="Passarelli A.L."/>
            <person name="Rozas J."/>
            <person name="Schwartz L.M."/>
            <person name="Smith W."/>
            <person name="Southgate A."/>
            <person name="Vilcinskas A."/>
            <person name="Vogt R."/>
            <person name="Wang P."/>
            <person name="Werren J."/>
            <person name="Yu X.Q."/>
            <person name="Zhou J.J."/>
            <person name="Brown S.J."/>
            <person name="Scherer S.E."/>
            <person name="Richards S."/>
            <person name="Blissard G.W."/>
        </authorList>
    </citation>
    <scope>NUCLEOTIDE SEQUENCE</scope>
</reference>
<evidence type="ECO:0000256" key="1">
    <source>
        <dbReference type="SAM" id="Phobius"/>
    </source>
</evidence>
<feature type="transmembrane region" description="Helical" evidence="1">
    <location>
        <begin position="160"/>
        <end position="183"/>
    </location>
</feature>
<dbReference type="AlphaFoldDB" id="A0A921YKS6"/>
<name>A0A921YKS6_MANSE</name>
<evidence type="ECO:0000313" key="4">
    <source>
        <dbReference type="Proteomes" id="UP000791440"/>
    </source>
</evidence>
<evidence type="ECO:0000256" key="2">
    <source>
        <dbReference type="SAM" id="SignalP"/>
    </source>
</evidence>
<keyword evidence="4" id="KW-1185">Reference proteome</keyword>